<dbReference type="GO" id="GO:0008239">
    <property type="term" value="F:dipeptidyl-peptidase activity"/>
    <property type="evidence" value="ECO:0007669"/>
    <property type="project" value="TreeGrafter"/>
</dbReference>
<evidence type="ECO:0000256" key="5">
    <source>
        <dbReference type="ARBA" id="ARBA00023180"/>
    </source>
</evidence>
<evidence type="ECO:0000313" key="7">
    <source>
        <dbReference type="EMBL" id="KFX52917.1"/>
    </source>
</evidence>
<name>A0A093VK33_TALMA</name>
<evidence type="ECO:0000256" key="6">
    <source>
        <dbReference type="SAM" id="SignalP"/>
    </source>
</evidence>
<evidence type="ECO:0000256" key="4">
    <source>
        <dbReference type="ARBA" id="ARBA00022801"/>
    </source>
</evidence>
<proteinExistence type="inferred from homology"/>
<dbReference type="InterPro" id="IPR008758">
    <property type="entry name" value="Peptidase_S28"/>
</dbReference>
<feature type="signal peptide" evidence="6">
    <location>
        <begin position="1"/>
        <end position="20"/>
    </location>
</feature>
<dbReference type="eggNOG" id="ENOG502TAVM">
    <property type="taxonomic scope" value="Eukaryota"/>
</dbReference>
<gene>
    <name evidence="7" type="ORF">GQ26_0023030</name>
</gene>
<keyword evidence="4" id="KW-0378">Hydrolase</keyword>
<dbReference type="PANTHER" id="PTHR11010">
    <property type="entry name" value="PROTEASE S28 PRO-X CARBOXYPEPTIDASE-RELATED"/>
    <property type="match status" value="1"/>
</dbReference>
<dbReference type="AlphaFoldDB" id="A0A093VK33"/>
<dbReference type="EMBL" id="JPOX01000002">
    <property type="protein sequence ID" value="KFX52917.1"/>
    <property type="molecule type" value="Genomic_DNA"/>
</dbReference>
<dbReference type="GO" id="GO:0006508">
    <property type="term" value="P:proteolysis"/>
    <property type="evidence" value="ECO:0007669"/>
    <property type="project" value="UniProtKB-KW"/>
</dbReference>
<dbReference type="SUPFAM" id="SSF53474">
    <property type="entry name" value="alpha/beta-Hydrolases"/>
    <property type="match status" value="1"/>
</dbReference>
<dbReference type="Gene3D" id="3.40.50.1820">
    <property type="entry name" value="alpha/beta hydrolase"/>
    <property type="match status" value="2"/>
</dbReference>
<comment type="caution">
    <text evidence="7">The sequence shown here is derived from an EMBL/GenBank/DDBJ whole genome shotgun (WGS) entry which is preliminary data.</text>
</comment>
<reference evidence="7" key="1">
    <citation type="journal article" date="2014" name="PLoS Genet.">
        <title>Signature Gene Expression Reveals Novel Clues to the Molecular Mechanisms of Dimorphic Transition in Penicillium marneffei.</title>
        <authorList>
            <person name="Yang E."/>
            <person name="Wang G."/>
            <person name="Cai J."/>
            <person name="Woo P.C."/>
            <person name="Lau S.K."/>
            <person name="Yuen K.-Y."/>
            <person name="Chow W.-N."/>
            <person name="Lin X."/>
        </authorList>
    </citation>
    <scope>NUCLEOTIDE SEQUENCE [LARGE SCALE GENOMIC DNA]</scope>
    <source>
        <strain evidence="7">PM1</strain>
    </source>
</reference>
<sequence length="752" mass="83685">MRSILSTIALGVSWASFVVASRPNVPRAPAITAEAQIQQYATGWFDQLLDHDKPALGTFKQRYFWSTEYWKGPGSPVILFQPGEQTAEGFQGYLFNKTITGVYAQEFGGAGLILEHRYWGESSPVDTLTPKTMQQLTFKNALADAVYFAKNVELPFDNSTKSSPQNAPWILAGGSYSGAQAGWTAATLPGTFWAYHASSAPVEAIWDYAKDALKNKFMLGDLRDDDFAAYVPHQQARSLNDSRAFRNDELVLTVRNRAIMAGPFTGQTTSWTQAGATYEFCDYIENVHATPPAKAGPGGVGPIKGLEGYAQWWTTSYFPGACAGYGYWTDQHETACFDTYNSSNPLYSDKTIGNAADLFYHSAAPKGVPSIVSHLVTADYLFRTCGTFFQPDDGYTYASANGKRSDSLNAWTKGWTGTTERVIWAQGQYDPWREETISSDFRPGGPATSTEPNPIFVMPEASHCYDLLWRNGDANAGIRDVQNKEIAQMKVWVDECLITMASLPACARPVGVRISLFSYGHANGPIVQQQQHNEARYHKTLAYNIRHLPNPPRQLRVNATGMSRRLQKEFLQNDNVEAFLEKVRGEICNAVNEECGQFLNFIEEQDQSKRGGSEETDQHSVLNAHNSSELIADIDIVVTICCEEGRHRSVAFVEELARRLAVLGDGEDGLSPYWQPTINVIHRDIGGEEECEQALGQNKRSNKGQAKIRQRERREKGNRLFKFPMIITLSDQSGTWRGKLPKRSAQLTNPTN</sequence>
<dbReference type="Pfam" id="PF05577">
    <property type="entry name" value="Peptidase_S28"/>
    <property type="match status" value="1"/>
</dbReference>
<dbReference type="InterPro" id="IPR029058">
    <property type="entry name" value="AB_hydrolase_fold"/>
</dbReference>
<keyword evidence="2 7" id="KW-0645">Protease</keyword>
<dbReference type="HOGENOM" id="CLU_370133_0_0_1"/>
<evidence type="ECO:0000256" key="3">
    <source>
        <dbReference type="ARBA" id="ARBA00022729"/>
    </source>
</evidence>
<dbReference type="PANTHER" id="PTHR11010:SF23">
    <property type="entry name" value="SERINE PEPTIDASE"/>
    <property type="match status" value="1"/>
</dbReference>
<feature type="chain" id="PRO_5001889146" evidence="6">
    <location>
        <begin position="21"/>
        <end position="752"/>
    </location>
</feature>
<accession>A0A093VK33</accession>
<keyword evidence="3 6" id="KW-0732">Signal</keyword>
<evidence type="ECO:0000256" key="1">
    <source>
        <dbReference type="ARBA" id="ARBA00011079"/>
    </source>
</evidence>
<keyword evidence="5" id="KW-0325">Glycoprotein</keyword>
<organism evidence="7">
    <name type="scientific">Talaromyces marneffei PM1</name>
    <dbReference type="NCBI Taxonomy" id="1077442"/>
    <lineage>
        <taxon>Eukaryota</taxon>
        <taxon>Fungi</taxon>
        <taxon>Dikarya</taxon>
        <taxon>Ascomycota</taxon>
        <taxon>Pezizomycotina</taxon>
        <taxon>Eurotiomycetes</taxon>
        <taxon>Eurotiomycetidae</taxon>
        <taxon>Eurotiales</taxon>
        <taxon>Trichocomaceae</taxon>
        <taxon>Talaromyces</taxon>
        <taxon>Talaromyces sect. Talaromyces</taxon>
    </lineage>
</organism>
<dbReference type="GO" id="GO:0070008">
    <property type="term" value="F:serine-type exopeptidase activity"/>
    <property type="evidence" value="ECO:0007669"/>
    <property type="project" value="InterPro"/>
</dbReference>
<comment type="similarity">
    <text evidence="1">Belongs to the peptidase S28 family.</text>
</comment>
<protein>
    <submittedName>
        <fullName evidence="7">Putative serine protease EDA2</fullName>
    </submittedName>
</protein>
<evidence type="ECO:0000256" key="2">
    <source>
        <dbReference type="ARBA" id="ARBA00022670"/>
    </source>
</evidence>